<evidence type="ECO:0000313" key="2">
    <source>
        <dbReference type="Proteomes" id="UP001233999"/>
    </source>
</evidence>
<feature type="non-terminal residue" evidence="1">
    <location>
        <position position="1"/>
    </location>
</feature>
<accession>A0AAD7ZSL0</accession>
<keyword evidence="2" id="KW-1185">Reference proteome</keyword>
<reference evidence="1" key="1">
    <citation type="journal article" date="2023" name="IScience">
        <title>Live-bearing cockroach genome reveals convergent evolutionary mechanisms linked to viviparity in insects and beyond.</title>
        <authorList>
            <person name="Fouks B."/>
            <person name="Harrison M.C."/>
            <person name="Mikhailova A.A."/>
            <person name="Marchal E."/>
            <person name="English S."/>
            <person name="Carruthers M."/>
            <person name="Jennings E.C."/>
            <person name="Chiamaka E.L."/>
            <person name="Frigard R.A."/>
            <person name="Pippel M."/>
            <person name="Attardo G.M."/>
            <person name="Benoit J.B."/>
            <person name="Bornberg-Bauer E."/>
            <person name="Tobe S.S."/>
        </authorList>
    </citation>
    <scope>NUCLEOTIDE SEQUENCE</scope>
    <source>
        <strain evidence="1">Stay&amp;Tobe</strain>
    </source>
</reference>
<comment type="caution">
    <text evidence="1">The sequence shown here is derived from an EMBL/GenBank/DDBJ whole genome shotgun (WGS) entry which is preliminary data.</text>
</comment>
<dbReference type="Proteomes" id="UP001233999">
    <property type="component" value="Unassembled WGS sequence"/>
</dbReference>
<dbReference type="AlphaFoldDB" id="A0AAD7ZSL0"/>
<gene>
    <name evidence="1" type="ORF">L9F63_002806</name>
</gene>
<sequence>VSTINNKLPDYYRRYKQVPILFFPSLTNILINKQKTLHTDVKMLALNLMHSNAFDIPLSSFKITRRMSNVLLLHFTMKLQ</sequence>
<dbReference type="EMBL" id="JASPKZ010007276">
    <property type="protein sequence ID" value="KAJ9585392.1"/>
    <property type="molecule type" value="Genomic_DNA"/>
</dbReference>
<feature type="non-terminal residue" evidence="1">
    <location>
        <position position="80"/>
    </location>
</feature>
<evidence type="ECO:0000313" key="1">
    <source>
        <dbReference type="EMBL" id="KAJ9585392.1"/>
    </source>
</evidence>
<protein>
    <submittedName>
        <fullName evidence="1">Uncharacterized protein</fullName>
    </submittedName>
</protein>
<proteinExistence type="predicted"/>
<organism evidence="1 2">
    <name type="scientific">Diploptera punctata</name>
    <name type="common">Pacific beetle cockroach</name>
    <dbReference type="NCBI Taxonomy" id="6984"/>
    <lineage>
        <taxon>Eukaryota</taxon>
        <taxon>Metazoa</taxon>
        <taxon>Ecdysozoa</taxon>
        <taxon>Arthropoda</taxon>
        <taxon>Hexapoda</taxon>
        <taxon>Insecta</taxon>
        <taxon>Pterygota</taxon>
        <taxon>Neoptera</taxon>
        <taxon>Polyneoptera</taxon>
        <taxon>Dictyoptera</taxon>
        <taxon>Blattodea</taxon>
        <taxon>Blaberoidea</taxon>
        <taxon>Blaberidae</taxon>
        <taxon>Diplopterinae</taxon>
        <taxon>Diploptera</taxon>
    </lineage>
</organism>
<name>A0AAD7ZSL0_DIPPU</name>
<reference evidence="1" key="2">
    <citation type="submission" date="2023-05" db="EMBL/GenBank/DDBJ databases">
        <authorList>
            <person name="Fouks B."/>
        </authorList>
    </citation>
    <scope>NUCLEOTIDE SEQUENCE</scope>
    <source>
        <strain evidence="1">Stay&amp;Tobe</strain>
        <tissue evidence="1">Testes</tissue>
    </source>
</reference>